<dbReference type="EMBL" id="GEDC01031643">
    <property type="protein sequence ID" value="JAS05655.1"/>
    <property type="molecule type" value="Transcribed_RNA"/>
</dbReference>
<keyword evidence="8" id="KW-1015">Disulfide bond</keyword>
<dbReference type="EMBL" id="GEDC01009796">
    <property type="protein sequence ID" value="JAS27502.1"/>
    <property type="molecule type" value="Transcribed_RNA"/>
</dbReference>
<dbReference type="GO" id="GO:0005576">
    <property type="term" value="C:extracellular region"/>
    <property type="evidence" value="ECO:0007669"/>
    <property type="project" value="UniProtKB-SubCell"/>
</dbReference>
<dbReference type="PIRSF" id="PIRSF036893">
    <property type="entry name" value="Lipocalin_ApoD"/>
    <property type="match status" value="1"/>
</dbReference>
<proteinExistence type="inferred from homology"/>
<evidence type="ECO:0000256" key="9">
    <source>
        <dbReference type="ARBA" id="ARBA00023180"/>
    </source>
</evidence>
<evidence type="ECO:0000256" key="10">
    <source>
        <dbReference type="PIRNR" id="PIRNR036893"/>
    </source>
</evidence>
<dbReference type="InterPro" id="IPR012674">
    <property type="entry name" value="Calycin"/>
</dbReference>
<evidence type="ECO:0000256" key="7">
    <source>
        <dbReference type="ARBA" id="ARBA00023121"/>
    </source>
</evidence>
<dbReference type="GO" id="GO:0008289">
    <property type="term" value="F:lipid binding"/>
    <property type="evidence" value="ECO:0007669"/>
    <property type="project" value="UniProtKB-KW"/>
</dbReference>
<keyword evidence="9" id="KW-0325">Glycoprotein</keyword>
<evidence type="ECO:0000256" key="1">
    <source>
        <dbReference type="ARBA" id="ARBA00004613"/>
    </source>
</evidence>
<keyword evidence="6 10" id="KW-0732">Signal</keyword>
<dbReference type="EMBL" id="GEDC01024149">
    <property type="protein sequence ID" value="JAS13149.1"/>
    <property type="molecule type" value="Transcribed_RNA"/>
</dbReference>
<comment type="subcellular location">
    <subcellularLocation>
        <location evidence="1">Secreted</location>
    </subcellularLocation>
</comment>
<reference evidence="12" key="1">
    <citation type="submission" date="2015-12" db="EMBL/GenBank/DDBJ databases">
        <title>De novo transcriptome assembly of four potential Pierce s Disease insect vectors from Arizona vineyards.</title>
        <authorList>
            <person name="Tassone E.E."/>
        </authorList>
    </citation>
    <scope>NUCLEOTIDE SEQUENCE</scope>
</reference>
<evidence type="ECO:0000256" key="2">
    <source>
        <dbReference type="ARBA" id="ARBA00006889"/>
    </source>
</evidence>
<dbReference type="GO" id="GO:0005737">
    <property type="term" value="C:cytoplasm"/>
    <property type="evidence" value="ECO:0007669"/>
    <property type="project" value="TreeGrafter"/>
</dbReference>
<evidence type="ECO:0000259" key="11">
    <source>
        <dbReference type="Pfam" id="PF08212"/>
    </source>
</evidence>
<name>A0A1B6BXH3_9HEMI</name>
<dbReference type="InterPro" id="IPR022271">
    <property type="entry name" value="Lipocalin_ApoD"/>
</dbReference>
<evidence type="ECO:0000256" key="5">
    <source>
        <dbReference type="ARBA" id="ARBA00022525"/>
    </source>
</evidence>
<dbReference type="InterPro" id="IPR000566">
    <property type="entry name" value="Lipocln_cytosolic_FA-bd_dom"/>
</dbReference>
<protein>
    <recommendedName>
        <fullName evidence="3">Apolipoprotein D</fullName>
    </recommendedName>
</protein>
<feature type="domain" description="Lipocalin/cytosolic fatty-acid binding" evidence="11">
    <location>
        <begin position="37"/>
        <end position="165"/>
    </location>
</feature>
<dbReference type="PANTHER" id="PTHR10612">
    <property type="entry name" value="APOLIPOPROTEIN D"/>
    <property type="match status" value="1"/>
</dbReference>
<keyword evidence="5" id="KW-0964">Secreted</keyword>
<evidence type="ECO:0000313" key="12">
    <source>
        <dbReference type="EMBL" id="JAS05655.1"/>
    </source>
</evidence>
<feature type="signal peptide" evidence="10">
    <location>
        <begin position="1"/>
        <end position="20"/>
    </location>
</feature>
<evidence type="ECO:0000313" key="13">
    <source>
        <dbReference type="EMBL" id="JAS13149.1"/>
    </source>
</evidence>
<dbReference type="SUPFAM" id="SSF50814">
    <property type="entry name" value="Lipocalins"/>
    <property type="match status" value="1"/>
</dbReference>
<evidence type="ECO:0000256" key="6">
    <source>
        <dbReference type="ARBA" id="ARBA00022729"/>
    </source>
</evidence>
<sequence length="200" mass="23132">MYTFATKLLLFISLLHQGNLQIVKGRLCPAKHVKRDFDVEKYLGRWYQYASFGTELFQGRGKCVMAEYSQEKDKVKVHNTQINLVTHSMDSIDGTAVLEHPFWREGKLLVTFTFAVLAQKVSITSPYWVLDTDYESWAIVWSCNNIGPLSVSSGWILTRRQIPTTDSLGLINEALERARIKQNLFTKTNQENCSREWENY</sequence>
<dbReference type="EMBL" id="GEDC01015650">
    <property type="protein sequence ID" value="JAS21648.1"/>
    <property type="molecule type" value="Transcribed_RNA"/>
</dbReference>
<dbReference type="InterPro" id="IPR003057">
    <property type="entry name" value="Invtbrt_color"/>
</dbReference>
<dbReference type="AlphaFoldDB" id="A0A1B6BXH3"/>
<evidence type="ECO:0000256" key="4">
    <source>
        <dbReference type="ARBA" id="ARBA00022448"/>
    </source>
</evidence>
<dbReference type="GO" id="GO:0000302">
    <property type="term" value="P:response to reactive oxygen species"/>
    <property type="evidence" value="ECO:0007669"/>
    <property type="project" value="TreeGrafter"/>
</dbReference>
<accession>A0A1B6BXH3</accession>
<dbReference type="GO" id="GO:0006629">
    <property type="term" value="P:lipid metabolic process"/>
    <property type="evidence" value="ECO:0007669"/>
    <property type="project" value="TreeGrafter"/>
</dbReference>
<keyword evidence="4" id="KW-0813">Transport</keyword>
<evidence type="ECO:0000256" key="8">
    <source>
        <dbReference type="ARBA" id="ARBA00023157"/>
    </source>
</evidence>
<keyword evidence="7" id="KW-0446">Lipid-binding</keyword>
<evidence type="ECO:0000313" key="14">
    <source>
        <dbReference type="EMBL" id="JAS21648.1"/>
    </source>
</evidence>
<evidence type="ECO:0000256" key="3">
    <source>
        <dbReference type="ARBA" id="ARBA00019890"/>
    </source>
</evidence>
<dbReference type="FunFam" id="2.40.128.20:FF:000003">
    <property type="entry name" value="Apolipoprotein D"/>
    <property type="match status" value="1"/>
</dbReference>
<dbReference type="GO" id="GO:0031409">
    <property type="term" value="F:pigment binding"/>
    <property type="evidence" value="ECO:0007669"/>
    <property type="project" value="InterPro"/>
</dbReference>
<organism evidence="12">
    <name type="scientific">Clastoptera arizonana</name>
    <name type="common">Arizona spittle bug</name>
    <dbReference type="NCBI Taxonomy" id="38151"/>
    <lineage>
        <taxon>Eukaryota</taxon>
        <taxon>Metazoa</taxon>
        <taxon>Ecdysozoa</taxon>
        <taxon>Arthropoda</taxon>
        <taxon>Hexapoda</taxon>
        <taxon>Insecta</taxon>
        <taxon>Pterygota</taxon>
        <taxon>Neoptera</taxon>
        <taxon>Paraneoptera</taxon>
        <taxon>Hemiptera</taxon>
        <taxon>Auchenorrhyncha</taxon>
        <taxon>Cercopoidea</taxon>
        <taxon>Clastopteridae</taxon>
        <taxon>Clastoptera</taxon>
    </lineage>
</organism>
<dbReference type="Pfam" id="PF08212">
    <property type="entry name" value="Lipocalin_2"/>
    <property type="match status" value="1"/>
</dbReference>
<dbReference type="PANTHER" id="PTHR10612:SF34">
    <property type="entry name" value="APOLIPOPROTEIN D"/>
    <property type="match status" value="1"/>
</dbReference>
<gene>
    <name evidence="12" type="ORF">g.18048</name>
    <name evidence="14" type="ORF">g.18050</name>
    <name evidence="15" type="ORF">g.18051</name>
    <name evidence="13" type="ORF">g.18052</name>
</gene>
<feature type="chain" id="PRO_5013432943" description="Apolipoprotein D" evidence="10">
    <location>
        <begin position="21"/>
        <end position="200"/>
    </location>
</feature>
<comment type="similarity">
    <text evidence="2 10">Belongs to the calycin superfamily. Lipocalin family.</text>
</comment>
<dbReference type="PRINTS" id="PR01273">
    <property type="entry name" value="INVTBRTCOLOR"/>
</dbReference>
<evidence type="ECO:0000313" key="15">
    <source>
        <dbReference type="EMBL" id="JAS27502.1"/>
    </source>
</evidence>
<dbReference type="Gene3D" id="2.40.128.20">
    <property type="match status" value="1"/>
</dbReference>